<comment type="subcellular location">
    <subcellularLocation>
        <location evidence="1">Secreted</location>
    </subcellularLocation>
</comment>
<keyword evidence="5" id="KW-0677">Repeat</keyword>
<dbReference type="PANTHER" id="PTHR23097:SF90">
    <property type="entry name" value="TUMOR NECROSIS FACTOR RECEPTOR SUPERFAMILY MEMBER 11B"/>
    <property type="match status" value="1"/>
</dbReference>
<evidence type="ECO:0000256" key="2">
    <source>
        <dbReference type="ARBA" id="ARBA00022525"/>
    </source>
</evidence>
<reference evidence="10" key="3">
    <citation type="submission" date="2025-09" db="UniProtKB">
        <authorList>
            <consortium name="Ensembl"/>
        </authorList>
    </citation>
    <scope>IDENTIFICATION</scope>
</reference>
<dbReference type="PROSITE" id="PS50017">
    <property type="entry name" value="DEATH_DOMAIN"/>
    <property type="match status" value="1"/>
</dbReference>
<keyword evidence="2" id="KW-0964">Secreted</keyword>
<evidence type="ECO:0000256" key="1">
    <source>
        <dbReference type="ARBA" id="ARBA00004613"/>
    </source>
</evidence>
<organism evidence="10 11">
    <name type="scientific">Corvus moneduloides</name>
    <name type="common">New Caledonian crow</name>
    <dbReference type="NCBI Taxonomy" id="1196302"/>
    <lineage>
        <taxon>Eukaryota</taxon>
        <taxon>Metazoa</taxon>
        <taxon>Chordata</taxon>
        <taxon>Craniata</taxon>
        <taxon>Vertebrata</taxon>
        <taxon>Euteleostomi</taxon>
        <taxon>Archelosauria</taxon>
        <taxon>Archosauria</taxon>
        <taxon>Dinosauria</taxon>
        <taxon>Saurischia</taxon>
        <taxon>Theropoda</taxon>
        <taxon>Coelurosauria</taxon>
        <taxon>Aves</taxon>
        <taxon>Neognathae</taxon>
        <taxon>Neoaves</taxon>
        <taxon>Telluraves</taxon>
        <taxon>Australaves</taxon>
        <taxon>Passeriformes</taxon>
        <taxon>Corvoidea</taxon>
        <taxon>Corvidae</taxon>
        <taxon>Corvus</taxon>
    </lineage>
</organism>
<feature type="disulfide bond" evidence="8">
    <location>
        <begin position="312"/>
        <end position="330"/>
    </location>
</feature>
<dbReference type="Ensembl" id="ENSCMUT00000008965.2">
    <property type="protein sequence ID" value="ENSCMUP00000008327.2"/>
    <property type="gene ID" value="ENSCMUG00000005397.2"/>
</dbReference>
<dbReference type="PANTHER" id="PTHR23097">
    <property type="entry name" value="TUMOR NECROSIS FACTOR RECEPTOR SUPERFAMILY MEMBER"/>
    <property type="match status" value="1"/>
</dbReference>
<comment type="caution">
    <text evidence="8">Lacks conserved residue(s) required for the propagation of feature annotation.</text>
</comment>
<dbReference type="SUPFAM" id="SSF47986">
    <property type="entry name" value="DEATH domain"/>
    <property type="match status" value="2"/>
</dbReference>
<gene>
    <name evidence="10" type="primary">TNFRSF11B</name>
</gene>
<dbReference type="AlphaFoldDB" id="A0A8C3DKQ5"/>
<dbReference type="InterPro" id="IPR001368">
    <property type="entry name" value="TNFR/NGFR_Cys_rich_reg"/>
</dbReference>
<accession>A0A8U7P2J1</accession>
<reference evidence="10" key="2">
    <citation type="submission" date="2025-08" db="UniProtKB">
        <authorList>
            <consortium name="Ensembl"/>
        </authorList>
    </citation>
    <scope>IDENTIFICATION</scope>
</reference>
<dbReference type="Gene3D" id="2.10.50.10">
    <property type="entry name" value="Tumor Necrosis Factor Receptor, subunit A, domain 2"/>
    <property type="match status" value="3"/>
</dbReference>
<reference evidence="11" key="1">
    <citation type="submission" date="2019-10" db="EMBL/GenBank/DDBJ databases">
        <title>Corvus moneduloides (New Caledonian crow) genome, bCorMon1, primary haplotype.</title>
        <authorList>
            <person name="Rutz C."/>
            <person name="Fungtammasan C."/>
            <person name="Mountcastle J."/>
            <person name="Formenti G."/>
            <person name="Chow W."/>
            <person name="Howe K."/>
            <person name="Steele M.P."/>
            <person name="Fernandes J."/>
            <person name="Gilbert M.T.P."/>
            <person name="Fedrigo O."/>
            <person name="Jarvis E.D."/>
            <person name="Gemmell N."/>
        </authorList>
    </citation>
    <scope>NUCLEOTIDE SEQUENCE [LARGE SCALE GENOMIC DNA]</scope>
</reference>
<evidence type="ECO:0000256" key="6">
    <source>
        <dbReference type="ARBA" id="ARBA00023157"/>
    </source>
</evidence>
<sequence>MLKARLSLANHSRGPVSSLPRASPRGRSRPAVLGQPRREAGAVPRIPASAGKGSERGRSFSSASPPWPLLPASPAAGSPRGAEPRNRSLPSGPAAEGSAGRLSQTARQRAIKPSPGQPLTLPPAFSSLWLRRSKGSIKSPSFTGSLKKKKRGGGGGRVGGGEGECSKEKFGHGRECVIKAEPKLPVTPGLYIYRVFNVGDVSSCWSLALTLCLIPSALRFLPPTTMNKFLCCTLVLLDISVKWTIQDDSPPKYLHYDPGTSRQLLCDQCPPGSYVKQHCSASSPTQCAPCPAQYYADEWNSNEECQYCSTVCKELQFVRQECSSTQNRVCECVKGRYLELEFCLRHTECPPGFGVAQAGTAESDTVCERCPEGFFSNETSSKATCLKHTNCSALGFKIALKGNEVRDNICQENTDMTPQKCGIDVTLCEEAMFRFAVPTHLTPKWLNILADSLPGTKVSTEDIERIKQRHSPQEQTFQLLKIWKQQNKEQDMVKKIIQDINLCENSVFKHVGHLNLTFEHLSMLMASLPGKKVGKEDVERTMKLCQPTEQVLKLLNLWRIKNGDQDTITGLMYGLKHLKMYHFPKRTIQSLKKVIKFLHRFTMYRLYQKLFLEMVGNQLKSVKVRCV</sequence>
<dbReference type="Pfam" id="PF00020">
    <property type="entry name" value="TNFR_c6"/>
    <property type="match status" value="3"/>
</dbReference>
<dbReference type="Gene3D" id="1.10.533.10">
    <property type="entry name" value="Death Domain, Fas"/>
    <property type="match status" value="1"/>
</dbReference>
<evidence type="ECO:0000256" key="3">
    <source>
        <dbReference type="ARBA" id="ARBA00022703"/>
    </source>
</evidence>
<feature type="region of interest" description="Disordered" evidence="9">
    <location>
        <begin position="1"/>
        <end position="124"/>
    </location>
</feature>
<feature type="compositionally biased region" description="Gly residues" evidence="9">
    <location>
        <begin position="153"/>
        <end position="163"/>
    </location>
</feature>
<evidence type="ECO:0000256" key="4">
    <source>
        <dbReference type="ARBA" id="ARBA00022729"/>
    </source>
</evidence>
<dbReference type="InterPro" id="IPR017371">
    <property type="entry name" value="TNFR_11B"/>
</dbReference>
<feature type="region of interest" description="Disordered" evidence="9">
    <location>
        <begin position="139"/>
        <end position="164"/>
    </location>
</feature>
<keyword evidence="6 8" id="KW-1015">Disulfide bond</keyword>
<dbReference type="SMART" id="SM00208">
    <property type="entry name" value="TNFR"/>
    <property type="match status" value="4"/>
</dbReference>
<dbReference type="SUPFAM" id="SSF57586">
    <property type="entry name" value="TNF receptor-like"/>
    <property type="match status" value="2"/>
</dbReference>
<dbReference type="InterPro" id="IPR057633">
    <property type="entry name" value="Death_TNF11B"/>
</dbReference>
<keyword evidence="3" id="KW-0053">Apoptosis</keyword>
<dbReference type="Proteomes" id="UP000694553">
    <property type="component" value="Unassembled WGS sequence"/>
</dbReference>
<keyword evidence="11" id="KW-1185">Reference proteome</keyword>
<dbReference type="GO" id="GO:0007165">
    <property type="term" value="P:signal transduction"/>
    <property type="evidence" value="ECO:0007669"/>
    <property type="project" value="InterPro"/>
</dbReference>
<keyword evidence="7" id="KW-0325">Glycoprotein</keyword>
<name>A0A8C3DKQ5_CORMO</name>
<dbReference type="InterPro" id="IPR052459">
    <property type="entry name" value="TNFRSF_decoy_receptor"/>
</dbReference>
<dbReference type="InterPro" id="IPR011029">
    <property type="entry name" value="DEATH-like_dom_sf"/>
</dbReference>
<feature type="disulfide bond" evidence="8">
    <location>
        <begin position="290"/>
        <end position="305"/>
    </location>
</feature>
<dbReference type="PRINTS" id="PR01975">
    <property type="entry name" value="TNFACTORR11B"/>
</dbReference>
<dbReference type="InterPro" id="IPR022323">
    <property type="entry name" value="TNFR_11"/>
</dbReference>
<dbReference type="Pfam" id="PF23630">
    <property type="entry name" value="Death_TNFRSF11B"/>
    <property type="match status" value="2"/>
</dbReference>
<feature type="disulfide bond" evidence="8">
    <location>
        <begin position="349"/>
        <end position="367"/>
    </location>
</feature>
<dbReference type="PRINTS" id="PR01961">
    <property type="entry name" value="TNFACTORR11"/>
</dbReference>
<evidence type="ECO:0000256" key="5">
    <source>
        <dbReference type="ARBA" id="ARBA00022737"/>
    </source>
</evidence>
<evidence type="ECO:0000256" key="8">
    <source>
        <dbReference type="PROSITE-ProRule" id="PRU00206"/>
    </source>
</evidence>
<dbReference type="CDD" id="cd10581">
    <property type="entry name" value="TNFRSF11B"/>
    <property type="match status" value="1"/>
</dbReference>
<feature type="repeat" description="TNFR-Cys" evidence="8">
    <location>
        <begin position="289"/>
        <end position="330"/>
    </location>
</feature>
<accession>A0A8C3DKQ5</accession>
<feature type="repeat" description="TNFR-Cys" evidence="8">
    <location>
        <begin position="331"/>
        <end position="367"/>
    </location>
</feature>
<keyword evidence="4" id="KW-0732">Signal</keyword>
<protein>
    <submittedName>
        <fullName evidence="10">TNF receptor superfamily member 11b</fullName>
    </submittedName>
</protein>
<evidence type="ECO:0000256" key="7">
    <source>
        <dbReference type="ARBA" id="ARBA00023180"/>
    </source>
</evidence>
<evidence type="ECO:0000313" key="10">
    <source>
        <dbReference type="Ensembl" id="ENSCMUP00000008327.2"/>
    </source>
</evidence>
<dbReference type="CDD" id="cd00185">
    <property type="entry name" value="TNFRSF"/>
    <property type="match status" value="1"/>
</dbReference>
<dbReference type="CDD" id="cd01670">
    <property type="entry name" value="Death"/>
    <property type="match status" value="2"/>
</dbReference>
<feature type="compositionally biased region" description="Low complexity" evidence="9">
    <location>
        <begin position="72"/>
        <end position="81"/>
    </location>
</feature>
<dbReference type="SMART" id="SM00005">
    <property type="entry name" value="DEATH"/>
    <property type="match status" value="1"/>
</dbReference>
<proteinExistence type="predicted"/>
<dbReference type="PROSITE" id="PS50050">
    <property type="entry name" value="TNFR_NGFR_2"/>
    <property type="match status" value="2"/>
</dbReference>
<dbReference type="GO" id="GO:0006915">
    <property type="term" value="P:apoptotic process"/>
    <property type="evidence" value="ECO:0007669"/>
    <property type="project" value="UniProtKB-KW"/>
</dbReference>
<dbReference type="GO" id="GO:0005576">
    <property type="term" value="C:extracellular region"/>
    <property type="evidence" value="ECO:0007669"/>
    <property type="project" value="UniProtKB-SubCell"/>
</dbReference>
<dbReference type="FunFam" id="2.10.50.10:FF:000014">
    <property type="entry name" value="Tumor necrosis factor receptor superfamily member 11B"/>
    <property type="match status" value="1"/>
</dbReference>
<evidence type="ECO:0000313" key="11">
    <source>
        <dbReference type="Proteomes" id="UP000694553"/>
    </source>
</evidence>
<dbReference type="InterPro" id="IPR000488">
    <property type="entry name" value="Death_dom"/>
</dbReference>
<evidence type="ECO:0000256" key="9">
    <source>
        <dbReference type="SAM" id="MobiDB-lite"/>
    </source>
</evidence>